<keyword evidence="7" id="KW-0234">DNA repair</keyword>
<evidence type="ECO:0000256" key="1">
    <source>
        <dbReference type="ARBA" id="ARBA00001968"/>
    </source>
</evidence>
<dbReference type="GO" id="GO:0006260">
    <property type="term" value="P:DNA replication"/>
    <property type="evidence" value="ECO:0007669"/>
    <property type="project" value="UniProtKB-KW"/>
</dbReference>
<evidence type="ECO:0000256" key="7">
    <source>
        <dbReference type="ARBA" id="ARBA00023204"/>
    </source>
</evidence>
<comment type="similarity">
    <text evidence="2">Belongs to the ATP-dependent DNA ligase family.</text>
</comment>
<accession>A0A481YWF7</accession>
<dbReference type="SUPFAM" id="SSF56091">
    <property type="entry name" value="DNA ligase/mRNA capping enzyme, catalytic domain"/>
    <property type="match status" value="1"/>
</dbReference>
<gene>
    <name evidence="9" type="ORF">LCMAC103_01940</name>
</gene>
<feature type="domain" description="ATP-dependent DNA ligase family profile" evidence="8">
    <location>
        <begin position="147"/>
        <end position="353"/>
    </location>
</feature>
<dbReference type="Pfam" id="PF01068">
    <property type="entry name" value="DNA_ligase_A_M"/>
    <property type="match status" value="1"/>
</dbReference>
<dbReference type="InterPro" id="IPR050326">
    <property type="entry name" value="NAD_dep_DNA_ligaseB"/>
</dbReference>
<dbReference type="Gene3D" id="3.30.470.30">
    <property type="entry name" value="DNA ligase/mRNA capping enzyme"/>
    <property type="match status" value="1"/>
</dbReference>
<dbReference type="GO" id="GO:0003910">
    <property type="term" value="F:DNA ligase (ATP) activity"/>
    <property type="evidence" value="ECO:0007669"/>
    <property type="project" value="InterPro"/>
</dbReference>
<dbReference type="InterPro" id="IPR012340">
    <property type="entry name" value="NA-bd_OB-fold"/>
</dbReference>
<evidence type="ECO:0000256" key="5">
    <source>
        <dbReference type="ARBA" id="ARBA00022705"/>
    </source>
</evidence>
<evidence type="ECO:0000313" key="9">
    <source>
        <dbReference type="EMBL" id="QBK86856.1"/>
    </source>
</evidence>
<keyword evidence="4 9" id="KW-0436">Ligase</keyword>
<reference evidence="9" key="1">
    <citation type="journal article" date="2019" name="MBio">
        <title>Virus Genomes from Deep Sea Sediments Expand the Ocean Megavirome and Support Independent Origins of Viral Gigantism.</title>
        <authorList>
            <person name="Backstrom D."/>
            <person name="Yutin N."/>
            <person name="Jorgensen S.L."/>
            <person name="Dharamshi J."/>
            <person name="Homa F."/>
            <person name="Zaremba-Niedwiedzka K."/>
            <person name="Spang A."/>
            <person name="Wolf Y.I."/>
            <person name="Koonin E.V."/>
            <person name="Ettema T.J."/>
        </authorList>
    </citation>
    <scope>NUCLEOTIDE SEQUENCE</scope>
</reference>
<dbReference type="GO" id="GO:0006281">
    <property type="term" value="P:DNA repair"/>
    <property type="evidence" value="ECO:0007669"/>
    <property type="project" value="UniProtKB-KW"/>
</dbReference>
<evidence type="ECO:0000256" key="2">
    <source>
        <dbReference type="ARBA" id="ARBA00007572"/>
    </source>
</evidence>
<name>A0A481YWF7_9VIRU</name>
<evidence type="ECO:0000256" key="4">
    <source>
        <dbReference type="ARBA" id="ARBA00022598"/>
    </source>
</evidence>
<dbReference type="GO" id="GO:0006310">
    <property type="term" value="P:DNA recombination"/>
    <property type="evidence" value="ECO:0007669"/>
    <property type="project" value="InterPro"/>
</dbReference>
<evidence type="ECO:0000256" key="6">
    <source>
        <dbReference type="ARBA" id="ARBA00022763"/>
    </source>
</evidence>
<keyword evidence="6" id="KW-0227">DNA damage</keyword>
<evidence type="ECO:0000259" key="8">
    <source>
        <dbReference type="Pfam" id="PF01068"/>
    </source>
</evidence>
<dbReference type="PANTHER" id="PTHR47810">
    <property type="entry name" value="DNA LIGASE"/>
    <property type="match status" value="1"/>
</dbReference>
<proteinExistence type="inferred from homology"/>
<dbReference type="GO" id="GO:0005524">
    <property type="term" value="F:ATP binding"/>
    <property type="evidence" value="ECO:0007669"/>
    <property type="project" value="InterPro"/>
</dbReference>
<organism evidence="9">
    <name type="scientific">Marseillevirus LCMAC103</name>
    <dbReference type="NCBI Taxonomy" id="2506604"/>
    <lineage>
        <taxon>Viruses</taxon>
        <taxon>Varidnaviria</taxon>
        <taxon>Bamfordvirae</taxon>
        <taxon>Nucleocytoviricota</taxon>
        <taxon>Megaviricetes</taxon>
        <taxon>Pimascovirales</taxon>
        <taxon>Pimascovirales incertae sedis</taxon>
        <taxon>Marseilleviridae</taxon>
    </lineage>
</organism>
<dbReference type="PANTHER" id="PTHR47810:SF1">
    <property type="entry name" value="DNA LIGASE B"/>
    <property type="match status" value="1"/>
</dbReference>
<evidence type="ECO:0000256" key="3">
    <source>
        <dbReference type="ARBA" id="ARBA00013308"/>
    </source>
</evidence>
<dbReference type="SUPFAM" id="SSF50249">
    <property type="entry name" value="Nucleic acid-binding proteins"/>
    <property type="match status" value="1"/>
</dbReference>
<sequence>MNLSARAEVKDPHILHLPVLYTQTKTGASQMYKVWVQDDQVHKTFGQVGGKLRLLLPRTCAPKNVGRANETTAHEQAVLEAERNWVKKLDKGYNVADTDVEGKKIYAAVMAAKAAQGGTNHGVRPGSSRGNPKKATAHVADTDVLRPMHAEKFENTPKCLKYFDFKKGVYAQPKFDGIRCVAKLLSSGEVSLSSRTGKQFPHFKALRGELATMLAAHPGVVLDGEIYTPFLIDVDKGRMVDKKDVFSIISGAASHSRKEPSVFESQMEYHVFDALDKSGKLDQAARFALVDGVFRGHKPKLVKNAPRRLIHSLDEMFTFHADATREDYEGTIIRAHDLRYTLKHRELKLRKHKDFSTDEFRIVGACQEGGANKGAVVWRCKVHDKFGNTVFDVPSVGTLATRRQYYVDHARHIGSLLTIRYQELGSNGIPRFLKAVGIRTEFEERATMF</sequence>
<dbReference type="Gene3D" id="2.40.50.140">
    <property type="entry name" value="Nucleic acid-binding proteins"/>
    <property type="match status" value="1"/>
</dbReference>
<dbReference type="InterPro" id="IPR012310">
    <property type="entry name" value="DNA_ligase_ATP-dep_cent"/>
</dbReference>
<protein>
    <recommendedName>
        <fullName evidence="3">DNA ligase</fullName>
    </recommendedName>
</protein>
<keyword evidence="5" id="KW-0235">DNA replication</keyword>
<dbReference type="EMBL" id="MK500337">
    <property type="protein sequence ID" value="QBK86856.1"/>
    <property type="molecule type" value="Genomic_DNA"/>
</dbReference>
<comment type="cofactor">
    <cofactor evidence="1">
        <name>a divalent metal cation</name>
        <dbReference type="ChEBI" id="CHEBI:60240"/>
    </cofactor>
</comment>